<evidence type="ECO:0000256" key="3">
    <source>
        <dbReference type="ARBA" id="ARBA00022679"/>
    </source>
</evidence>
<feature type="transmembrane region" description="Helical" evidence="4">
    <location>
        <begin position="401"/>
        <end position="424"/>
    </location>
</feature>
<feature type="transmembrane region" description="Helical" evidence="4">
    <location>
        <begin position="324"/>
        <end position="350"/>
    </location>
</feature>
<comment type="caution">
    <text evidence="5">The sequence shown here is derived from an EMBL/GenBank/DDBJ whole genome shotgun (WGS) entry which is preliminary data.</text>
</comment>
<reference evidence="5" key="2">
    <citation type="submission" date="2023-12" db="EMBL/GenBank/DDBJ databases">
        <authorList>
            <person name="Sun Q."/>
            <person name="Inoue M."/>
        </authorList>
    </citation>
    <scope>NUCLEOTIDE SEQUENCE</scope>
    <source>
        <strain evidence="5">JCM 17590</strain>
    </source>
</reference>
<dbReference type="InterPro" id="IPR029044">
    <property type="entry name" value="Nucleotide-diphossugar_trans"/>
</dbReference>
<dbReference type="PANTHER" id="PTHR43630">
    <property type="entry name" value="POLY-BETA-1,6-N-ACETYL-D-GLUCOSAMINE SYNTHASE"/>
    <property type="match status" value="1"/>
</dbReference>
<dbReference type="RefSeq" id="WP_344792823.1">
    <property type="nucleotide sequence ID" value="NZ_BAABBV010000002.1"/>
</dbReference>
<name>A0ABP7ZPF2_9MICO</name>
<keyword evidence="6" id="KW-1185">Reference proteome</keyword>
<evidence type="ECO:0000256" key="4">
    <source>
        <dbReference type="SAM" id="Phobius"/>
    </source>
</evidence>
<feature type="transmembrane region" description="Helical" evidence="4">
    <location>
        <begin position="362"/>
        <end position="389"/>
    </location>
</feature>
<comment type="similarity">
    <text evidence="1">Belongs to the glycosyltransferase 2 family.</text>
</comment>
<evidence type="ECO:0000256" key="1">
    <source>
        <dbReference type="ARBA" id="ARBA00006739"/>
    </source>
</evidence>
<evidence type="ECO:0000313" key="6">
    <source>
        <dbReference type="Proteomes" id="UP001415169"/>
    </source>
</evidence>
<sequence length="472" mass="51928">MTASESLQALAFVMLVIFLSYVCMILVPFLRRKQDADGDPAQFAWHVFVPCRDEETVIEDTLDRLVADFPLAHVWIVDDHSTDATAELVSRRASTDARIHLVARRLPDARQGKGAALNAAYRALNSWLPSDADRDHTVIIVVDADGQLAPNALHQAAGQRAFGDPTTGAAQAAVWMSNRNEDRPIPGARGLRQWWGHYLVRMQDIEFRTTIAAMQCLRGHTLSVGLGGNGQFTRLATLDAIAGAAATPWHGSLLEDYELGIHVMLAGYRNVYLHDTHVAQEALPFTGKLLTQRTRWCQGGMQCTKYLGQIFFSRNFTNAGAIEAAYFMLMPFLQLAGTILWPLVFLISAAQGAVAPGGIDAWLAATVWVVPLMVLTGVLPFALWALIYWKRDERRGSILTALGWALGYWLYMYQSYVVVIRAFVRLVLGRNGWSKTKRIAEYAAPAADQTGAAAAPAAETIPVAAPQLEVVR</sequence>
<protein>
    <submittedName>
        <fullName evidence="5">Glycosyltransferase family 2 protein</fullName>
    </submittedName>
</protein>
<dbReference type="SUPFAM" id="SSF53448">
    <property type="entry name" value="Nucleotide-diphospho-sugar transferases"/>
    <property type="match status" value="1"/>
</dbReference>
<keyword evidence="2" id="KW-0328">Glycosyltransferase</keyword>
<reference evidence="5" key="1">
    <citation type="journal article" date="2014" name="Int. J. Syst. Evol. Microbiol.">
        <title>Complete genome of a new Firmicutes species belonging to the dominant human colonic microbiota ('Ruminococcus bicirculans') reveals two chromosomes and a selective capacity to utilize plant glucans.</title>
        <authorList>
            <consortium name="NISC Comparative Sequencing Program"/>
            <person name="Wegmann U."/>
            <person name="Louis P."/>
            <person name="Goesmann A."/>
            <person name="Henrissat B."/>
            <person name="Duncan S.H."/>
            <person name="Flint H.J."/>
        </authorList>
    </citation>
    <scope>NUCLEOTIDE SEQUENCE</scope>
    <source>
        <strain evidence="5">JCM 17590</strain>
    </source>
</reference>
<accession>A0ABP7ZPF2</accession>
<keyword evidence="4" id="KW-0472">Membrane</keyword>
<keyword evidence="4" id="KW-0812">Transmembrane</keyword>
<feature type="transmembrane region" description="Helical" evidence="4">
    <location>
        <begin position="6"/>
        <end position="30"/>
    </location>
</feature>
<organism evidence="5 6">
    <name type="scientific">Gryllotalpicola daejeonensis</name>
    <dbReference type="NCBI Taxonomy" id="993087"/>
    <lineage>
        <taxon>Bacteria</taxon>
        <taxon>Bacillati</taxon>
        <taxon>Actinomycetota</taxon>
        <taxon>Actinomycetes</taxon>
        <taxon>Micrococcales</taxon>
        <taxon>Microbacteriaceae</taxon>
        <taxon>Gryllotalpicola</taxon>
    </lineage>
</organism>
<evidence type="ECO:0000256" key="2">
    <source>
        <dbReference type="ARBA" id="ARBA00022676"/>
    </source>
</evidence>
<dbReference type="Proteomes" id="UP001415169">
    <property type="component" value="Unassembled WGS sequence"/>
</dbReference>
<proteinExistence type="inferred from homology"/>
<evidence type="ECO:0000313" key="5">
    <source>
        <dbReference type="EMBL" id="GAA4166509.1"/>
    </source>
</evidence>
<keyword evidence="3" id="KW-0808">Transferase</keyword>
<dbReference type="PANTHER" id="PTHR43630:SF1">
    <property type="entry name" value="POLY-BETA-1,6-N-ACETYL-D-GLUCOSAMINE SYNTHASE"/>
    <property type="match status" value="1"/>
</dbReference>
<dbReference type="Pfam" id="PF13641">
    <property type="entry name" value="Glyco_tranf_2_3"/>
    <property type="match status" value="1"/>
</dbReference>
<keyword evidence="4" id="KW-1133">Transmembrane helix</keyword>
<dbReference type="Gene3D" id="3.90.550.10">
    <property type="entry name" value="Spore Coat Polysaccharide Biosynthesis Protein SpsA, Chain A"/>
    <property type="match status" value="1"/>
</dbReference>
<gene>
    <name evidence="5" type="ORF">GCM10022286_31260</name>
</gene>
<dbReference type="EMBL" id="BAABBV010000002">
    <property type="protein sequence ID" value="GAA4166509.1"/>
    <property type="molecule type" value="Genomic_DNA"/>
</dbReference>